<evidence type="ECO:0000313" key="1">
    <source>
        <dbReference type="EMBL" id="KAA6357604.1"/>
    </source>
</evidence>
<evidence type="ECO:0000313" key="2">
    <source>
        <dbReference type="Proteomes" id="UP000324800"/>
    </source>
</evidence>
<reference evidence="1 2" key="1">
    <citation type="submission" date="2019-03" db="EMBL/GenBank/DDBJ databases">
        <title>Single cell metagenomics reveals metabolic interactions within the superorganism composed of flagellate Streblomastix strix and complex community of Bacteroidetes bacteria on its surface.</title>
        <authorList>
            <person name="Treitli S.C."/>
            <person name="Kolisko M."/>
            <person name="Husnik F."/>
            <person name="Keeling P."/>
            <person name="Hampl V."/>
        </authorList>
    </citation>
    <scope>NUCLEOTIDE SEQUENCE [LARGE SCALE GENOMIC DNA]</scope>
    <source>
        <strain evidence="1">ST1C</strain>
    </source>
</reference>
<sequence length="40" mass="4566">MFFAKHVLGSDTGLAMNDIKFKNGYQKLDFDARKGVRDKC</sequence>
<dbReference type="EMBL" id="SNRW01031149">
    <property type="protein sequence ID" value="KAA6357604.1"/>
    <property type="molecule type" value="Genomic_DNA"/>
</dbReference>
<feature type="non-terminal residue" evidence="1">
    <location>
        <position position="40"/>
    </location>
</feature>
<name>A0A5J4TGY4_9EUKA</name>
<organism evidence="1 2">
    <name type="scientific">Streblomastix strix</name>
    <dbReference type="NCBI Taxonomy" id="222440"/>
    <lineage>
        <taxon>Eukaryota</taxon>
        <taxon>Metamonada</taxon>
        <taxon>Preaxostyla</taxon>
        <taxon>Oxymonadida</taxon>
        <taxon>Streblomastigidae</taxon>
        <taxon>Streblomastix</taxon>
    </lineage>
</organism>
<gene>
    <name evidence="1" type="ORF">EZS28_046869</name>
</gene>
<proteinExistence type="predicted"/>
<accession>A0A5J4TGY4</accession>
<dbReference type="AlphaFoldDB" id="A0A5J4TGY4"/>
<dbReference type="Proteomes" id="UP000324800">
    <property type="component" value="Unassembled WGS sequence"/>
</dbReference>
<protein>
    <submittedName>
        <fullName evidence="1">Uncharacterized protein</fullName>
    </submittedName>
</protein>
<comment type="caution">
    <text evidence="1">The sequence shown here is derived from an EMBL/GenBank/DDBJ whole genome shotgun (WGS) entry which is preliminary data.</text>
</comment>